<evidence type="ECO:0000313" key="1">
    <source>
        <dbReference type="EMBL" id="EQD34911.1"/>
    </source>
</evidence>
<proteinExistence type="predicted"/>
<reference evidence="1" key="1">
    <citation type="submission" date="2013-08" db="EMBL/GenBank/DDBJ databases">
        <authorList>
            <person name="Mendez C."/>
            <person name="Richter M."/>
            <person name="Ferrer M."/>
            <person name="Sanchez J."/>
        </authorList>
    </citation>
    <scope>NUCLEOTIDE SEQUENCE</scope>
</reference>
<sequence>KSGSNAMHVDRIPTHLRGRDYVSYLLRQTYREDGKVKHRTLSNLTPLPIAAIEAIKAVLKGDQVGVWGSDFEIERSLPHGHVLAVLGMLRQLQLDRLLWSRPCRERDLVVAMVVRQVLKPSSKLATSRSWQSSTLASLVGGRGCRPGRAVLSLGLAAV</sequence>
<accession>T0YHI9</accession>
<comment type="caution">
    <text evidence="1">The sequence shown here is derived from an EMBL/GenBank/DDBJ whole genome shotgun (WGS) entry which is preliminary data.</text>
</comment>
<protein>
    <submittedName>
        <fullName evidence="1">Transposase IS4 family protein</fullName>
    </submittedName>
</protein>
<name>T0YHI9_9ZZZZ</name>
<dbReference type="AlphaFoldDB" id="T0YHI9"/>
<dbReference type="EMBL" id="AUZY01011360">
    <property type="protein sequence ID" value="EQD34911.1"/>
    <property type="molecule type" value="Genomic_DNA"/>
</dbReference>
<feature type="non-terminal residue" evidence="1">
    <location>
        <position position="158"/>
    </location>
</feature>
<reference evidence="1" key="2">
    <citation type="journal article" date="2014" name="ISME J.">
        <title>Microbial stratification in low pH oxic and suboxic macroscopic growths along an acid mine drainage.</title>
        <authorList>
            <person name="Mendez-Garcia C."/>
            <person name="Mesa V."/>
            <person name="Sprenger R.R."/>
            <person name="Richter M."/>
            <person name="Diez M.S."/>
            <person name="Solano J."/>
            <person name="Bargiela R."/>
            <person name="Golyshina O.V."/>
            <person name="Manteca A."/>
            <person name="Ramos J.L."/>
            <person name="Gallego J.R."/>
            <person name="Llorente I."/>
            <person name="Martins Dos Santos V.A."/>
            <person name="Jensen O.N."/>
            <person name="Pelaez A.I."/>
            <person name="Sanchez J."/>
            <person name="Ferrer M."/>
        </authorList>
    </citation>
    <scope>NUCLEOTIDE SEQUENCE</scope>
</reference>
<organism evidence="1">
    <name type="scientific">mine drainage metagenome</name>
    <dbReference type="NCBI Taxonomy" id="410659"/>
    <lineage>
        <taxon>unclassified sequences</taxon>
        <taxon>metagenomes</taxon>
        <taxon>ecological metagenomes</taxon>
    </lineage>
</organism>
<feature type="non-terminal residue" evidence="1">
    <location>
        <position position="1"/>
    </location>
</feature>
<gene>
    <name evidence="1" type="ORF">B1B_17021</name>
</gene>